<keyword evidence="2" id="KW-1185">Reference proteome</keyword>
<dbReference type="KEGG" id="fri:FraEuI1c_0311"/>
<dbReference type="Proteomes" id="UP000002484">
    <property type="component" value="Chromosome"/>
</dbReference>
<dbReference type="EMBL" id="CP002299">
    <property type="protein sequence ID" value="ADP78397.1"/>
    <property type="molecule type" value="Genomic_DNA"/>
</dbReference>
<name>E3J7C4_PSEI1</name>
<protein>
    <submittedName>
        <fullName evidence="1">Uncharacterized protein</fullName>
    </submittedName>
</protein>
<dbReference type="eggNOG" id="ENOG50330HC">
    <property type="taxonomic scope" value="Bacteria"/>
</dbReference>
<proteinExistence type="predicted"/>
<evidence type="ECO:0000313" key="1">
    <source>
        <dbReference type="EMBL" id="ADP78397.1"/>
    </source>
</evidence>
<accession>E3J7C4</accession>
<organism evidence="1 2">
    <name type="scientific">Pseudofrankia inefficax (strain DSM 45817 / CECT 9037 / DDB 130130 / EuI1c)</name>
    <name type="common">Frankia inefficax</name>
    <dbReference type="NCBI Taxonomy" id="298654"/>
    <lineage>
        <taxon>Bacteria</taxon>
        <taxon>Bacillati</taxon>
        <taxon>Actinomycetota</taxon>
        <taxon>Actinomycetes</taxon>
        <taxon>Frankiales</taxon>
        <taxon>Frankiaceae</taxon>
        <taxon>Pseudofrankia</taxon>
    </lineage>
</organism>
<gene>
    <name evidence="1" type="ordered locus">FraEuI1c_0311</name>
</gene>
<dbReference type="HOGENOM" id="CLU_2167268_0_0_11"/>
<evidence type="ECO:0000313" key="2">
    <source>
        <dbReference type="Proteomes" id="UP000002484"/>
    </source>
</evidence>
<dbReference type="AlphaFoldDB" id="E3J7C4"/>
<reference evidence="1 2" key="1">
    <citation type="submission" date="2010-10" db="EMBL/GenBank/DDBJ databases">
        <title>Complete sequence of Frankia sp. EuI1c.</title>
        <authorList>
            <consortium name="US DOE Joint Genome Institute"/>
            <person name="Lucas S."/>
            <person name="Copeland A."/>
            <person name="Lapidus A."/>
            <person name="Cheng J.-F."/>
            <person name="Bruce D."/>
            <person name="Goodwin L."/>
            <person name="Pitluck S."/>
            <person name="Chertkov O."/>
            <person name="Detter J.C."/>
            <person name="Han C."/>
            <person name="Tapia R."/>
            <person name="Land M."/>
            <person name="Hauser L."/>
            <person name="Jeffries C."/>
            <person name="Kyrpides N."/>
            <person name="Ivanova N."/>
            <person name="Mikhailova N."/>
            <person name="Beauchemin N."/>
            <person name="Sen A."/>
            <person name="Sur S.A."/>
            <person name="Gtari M."/>
            <person name="Wall L."/>
            <person name="Tisa L."/>
            <person name="Woyke T."/>
        </authorList>
    </citation>
    <scope>NUCLEOTIDE SEQUENCE [LARGE SCALE GENOMIC DNA]</scope>
    <source>
        <strain evidence="2">DSM 45817 / CECT 9037 / EuI1c</strain>
    </source>
</reference>
<sequence length="110" mass="12390">MAVVAWRGLRGAGRLARPPSEATYDPVVSSRLDRSWLVLASHQTAEADRCVDIFRRPEGTFGFEEFRKDPEDMGRWTPVSYFSGWQYPTEDETLDAACATVPWLGPLVGR</sequence>
<dbReference type="InParanoid" id="E3J7C4"/>